<comment type="caution">
    <text evidence="2">The sequence shown here is derived from an EMBL/GenBank/DDBJ whole genome shotgun (WGS) entry which is preliminary data.</text>
</comment>
<sequence length="74" mass="8332">MSHEHHFLISFILDNQPQSRSLTHDGDTLDPGLAETLLKTAFPELKAATLSDVQVQKRTRHDEGNNTPGHYQQP</sequence>
<evidence type="ECO:0000256" key="1">
    <source>
        <dbReference type="SAM" id="MobiDB-lite"/>
    </source>
</evidence>
<feature type="compositionally biased region" description="Polar residues" evidence="1">
    <location>
        <begin position="65"/>
        <end position="74"/>
    </location>
</feature>
<evidence type="ECO:0000313" key="3">
    <source>
        <dbReference type="EMBL" id="MBV4484057.1"/>
    </source>
</evidence>
<dbReference type="EMBL" id="JABWQP020000001">
    <property type="protein sequence ID" value="MBV4484057.1"/>
    <property type="molecule type" value="Genomic_DNA"/>
</dbReference>
<feature type="region of interest" description="Disordered" evidence="1">
    <location>
        <begin position="52"/>
        <end position="74"/>
    </location>
</feature>
<reference evidence="3" key="3">
    <citation type="submission" date="2021-06" db="EMBL/GenBank/DDBJ databases">
        <title>Updating the genus Pseudomonas: Description of 43 new species and partition of the Pseudomonas putida group.</title>
        <authorList>
            <person name="Girard L."/>
            <person name="Lood C."/>
            <person name="Vandamme P."/>
            <person name="Rokni-Zadeh H."/>
            <person name="Van Noort V."/>
            <person name="Hofte M."/>
            <person name="Lavigne R."/>
            <person name="De Mot R."/>
        </authorList>
    </citation>
    <scope>NUCLEOTIDE SEQUENCE</scope>
    <source>
        <strain evidence="3">SWRI153</strain>
    </source>
</reference>
<reference evidence="2 4" key="1">
    <citation type="journal article" date="2020" name="Microorganisms">
        <title>Reliable Identification of Environmental Pseudomonas Isolates Using the rpoD Gene.</title>
        <authorList>
            <consortium name="The Broad Institute Genome Sequencing Platform"/>
            <person name="Girard L."/>
            <person name="Lood C."/>
            <person name="Rokni-Zadeh H."/>
            <person name="van Noort V."/>
            <person name="Lavigne R."/>
            <person name="De Mot R."/>
        </authorList>
    </citation>
    <scope>NUCLEOTIDE SEQUENCE</scope>
    <source>
        <strain evidence="2 4">SWRI153</strain>
    </source>
</reference>
<dbReference type="Proteomes" id="UP000648816">
    <property type="component" value="Unassembled WGS sequence"/>
</dbReference>
<dbReference type="EMBL" id="JABWQP010000005">
    <property type="protein sequence ID" value="MBC3342525.1"/>
    <property type="molecule type" value="Genomic_DNA"/>
</dbReference>
<gene>
    <name evidence="3" type="ORF">HU727_000475</name>
    <name evidence="2" type="ORF">HU727_12800</name>
</gene>
<dbReference type="RefSeq" id="WP_186532189.1">
    <property type="nucleotide sequence ID" value="NZ_JABWQP020000001.1"/>
</dbReference>
<evidence type="ECO:0000313" key="4">
    <source>
        <dbReference type="Proteomes" id="UP000648816"/>
    </source>
</evidence>
<protein>
    <submittedName>
        <fullName evidence="2">Uncharacterized protein</fullName>
    </submittedName>
</protein>
<name>A0A923F401_9PSED</name>
<dbReference type="AlphaFoldDB" id="A0A923F401"/>
<organism evidence="2">
    <name type="scientific">Pseudomonas khorasanensis</name>
    <dbReference type="NCBI Taxonomy" id="2745508"/>
    <lineage>
        <taxon>Bacteria</taxon>
        <taxon>Pseudomonadati</taxon>
        <taxon>Pseudomonadota</taxon>
        <taxon>Gammaproteobacteria</taxon>
        <taxon>Pseudomonadales</taxon>
        <taxon>Pseudomonadaceae</taxon>
        <taxon>Pseudomonas</taxon>
    </lineage>
</organism>
<keyword evidence="4" id="KW-1185">Reference proteome</keyword>
<accession>A0A923F401</accession>
<evidence type="ECO:0000313" key="2">
    <source>
        <dbReference type="EMBL" id="MBC3342525.1"/>
    </source>
</evidence>
<reference evidence="2" key="2">
    <citation type="submission" date="2020-07" db="EMBL/GenBank/DDBJ databases">
        <authorList>
            <person name="Lood C."/>
            <person name="Girard L."/>
        </authorList>
    </citation>
    <scope>NUCLEOTIDE SEQUENCE</scope>
    <source>
        <strain evidence="2">SWRI153</strain>
    </source>
</reference>
<proteinExistence type="predicted"/>